<organism evidence="1 2">
    <name type="scientific">Peronosclerospora sorghi</name>
    <dbReference type="NCBI Taxonomy" id="230839"/>
    <lineage>
        <taxon>Eukaryota</taxon>
        <taxon>Sar</taxon>
        <taxon>Stramenopiles</taxon>
        <taxon>Oomycota</taxon>
        <taxon>Peronosporomycetes</taxon>
        <taxon>Peronosporales</taxon>
        <taxon>Peronosporaceae</taxon>
        <taxon>Peronosclerospora</taxon>
    </lineage>
</organism>
<dbReference type="Proteomes" id="UP001163321">
    <property type="component" value="Chromosome 3"/>
</dbReference>
<sequence>MVNFLELILLAVLLTWRSLRHHFAEECGKPVALRITPGVKCHCVSAMLPTINSKCLYLQRDLHDVRAQKIVWNDFSMSIHIISWGVVMDRELLSKQHMFFQVVAMLLLSLGGAAAYMTKNAFGKEHFTSTHSWLAAGTATLATLSLLGVS</sequence>
<proteinExistence type="predicted"/>
<accession>A0ACC0WA40</accession>
<evidence type="ECO:0000313" key="1">
    <source>
        <dbReference type="EMBL" id="KAI9915422.1"/>
    </source>
</evidence>
<name>A0ACC0WA40_9STRA</name>
<comment type="caution">
    <text evidence="1">The sequence shown here is derived from an EMBL/GenBank/DDBJ whole genome shotgun (WGS) entry which is preliminary data.</text>
</comment>
<dbReference type="EMBL" id="CM047582">
    <property type="protein sequence ID" value="KAI9915422.1"/>
    <property type="molecule type" value="Genomic_DNA"/>
</dbReference>
<gene>
    <name evidence="1" type="ORF">PsorP6_008385</name>
</gene>
<evidence type="ECO:0000313" key="2">
    <source>
        <dbReference type="Proteomes" id="UP001163321"/>
    </source>
</evidence>
<reference evidence="1 2" key="1">
    <citation type="journal article" date="2022" name="bioRxiv">
        <title>The genome of the oomycete Peronosclerospora sorghi, a cosmopolitan pathogen of maize and sorghum, is inflated with dispersed pseudogenes.</title>
        <authorList>
            <person name="Fletcher K."/>
            <person name="Martin F."/>
            <person name="Isakeit T."/>
            <person name="Cavanaugh K."/>
            <person name="Magill C."/>
            <person name="Michelmore R."/>
        </authorList>
    </citation>
    <scope>NUCLEOTIDE SEQUENCE [LARGE SCALE GENOMIC DNA]</scope>
    <source>
        <strain evidence="1">P6</strain>
    </source>
</reference>
<protein>
    <submittedName>
        <fullName evidence="1">Uncharacterized protein</fullName>
    </submittedName>
</protein>
<keyword evidence="2" id="KW-1185">Reference proteome</keyword>